<dbReference type="Gramene" id="C.cajan_29358.t">
    <property type="protein sequence ID" value="C.cajan_29358.t"/>
    <property type="gene ID" value="C.cajan_29358"/>
</dbReference>
<proteinExistence type="predicted"/>
<evidence type="ECO:0000313" key="2">
    <source>
        <dbReference type="EMBL" id="KYP50016.1"/>
    </source>
</evidence>
<dbReference type="PANTHER" id="PTHR11439">
    <property type="entry name" value="GAG-POL-RELATED RETROTRANSPOSON"/>
    <property type="match status" value="1"/>
</dbReference>
<sequence length="469" mass="53408">MSECGLVVLSKQGLLGGCYLANGSSFTAIDLKTPQEAWSGKPFDFLRKRRLKILQEIKVQKGGSLMLLILAYDLALGENLDSDEPKSYKEAIQSGCKWVLKRKEGIPGVEPSRFKARLVAKSFSQKEGIDYHEFFSPVVKHKTIRVLLAMVSALDMELEQLNVKTEFLHENLEEHIYMSQPDGFLEAGKGNHVCLLKKSLYGLKWYKRFGDFMVSYNFVRNEFDNCIYSRKLSDGSYIYLLLYVDDMLIVAKSNTNIDAFKAMLSSEFRMKDLGATKKISGMKIWRDRNIGLLYVSQKKYIEKLLQSFQMENSKPVSTPLAAHFKFDANTLPSTDEEKEYMNEVPYSSAIGNLMYVMVCTRPDLDHAMSVVSRFMSNHGKAHWETMKWIMQYLNGTSNICLVYVSNDIGCGLIGYADFDYGGDLVRIRSLTCYIFTLYSCAVSWKATLQPIVTLSITKAEYMFLTEGLK</sequence>
<name>A0A151S5D5_CAJCA</name>
<feature type="domain" description="Reverse transcriptase Ty1/copia-type" evidence="1">
    <location>
        <begin position="93"/>
        <end position="321"/>
    </location>
</feature>
<dbReference type="CDD" id="cd09272">
    <property type="entry name" value="RNase_HI_RT_Ty1"/>
    <property type="match status" value="1"/>
</dbReference>
<dbReference type="AlphaFoldDB" id="A0A151S5D5"/>
<gene>
    <name evidence="2" type="ORF">KK1_028258</name>
</gene>
<dbReference type="Pfam" id="PF07727">
    <property type="entry name" value="RVT_2"/>
    <property type="match status" value="1"/>
</dbReference>
<protein>
    <submittedName>
        <fullName evidence="2">Retrovirus-related Pol polyprotein from transposon TNT 1-94</fullName>
    </submittedName>
</protein>
<dbReference type="EMBL" id="KQ483464">
    <property type="protein sequence ID" value="KYP50016.1"/>
    <property type="molecule type" value="Genomic_DNA"/>
</dbReference>
<dbReference type="InterPro" id="IPR013103">
    <property type="entry name" value="RVT_2"/>
</dbReference>
<keyword evidence="3" id="KW-1185">Reference proteome</keyword>
<dbReference type="Proteomes" id="UP000075243">
    <property type="component" value="Unassembled WGS sequence"/>
</dbReference>
<accession>A0A151S5D5</accession>
<reference evidence="2" key="1">
    <citation type="journal article" date="2012" name="Nat. Biotechnol.">
        <title>Draft genome sequence of pigeonpea (Cajanus cajan), an orphan legume crop of resource-poor farmers.</title>
        <authorList>
            <person name="Varshney R.K."/>
            <person name="Chen W."/>
            <person name="Li Y."/>
            <person name="Bharti A.K."/>
            <person name="Saxena R.K."/>
            <person name="Schlueter J.A."/>
            <person name="Donoghue M.T."/>
            <person name="Azam S."/>
            <person name="Fan G."/>
            <person name="Whaley A.M."/>
            <person name="Farmer A.D."/>
            <person name="Sheridan J."/>
            <person name="Iwata A."/>
            <person name="Tuteja R."/>
            <person name="Penmetsa R.V."/>
            <person name="Wu W."/>
            <person name="Upadhyaya H.D."/>
            <person name="Yang S.P."/>
            <person name="Shah T."/>
            <person name="Saxena K.B."/>
            <person name="Michael T."/>
            <person name="McCombie W.R."/>
            <person name="Yang B."/>
            <person name="Zhang G."/>
            <person name="Yang H."/>
            <person name="Wang J."/>
            <person name="Spillane C."/>
            <person name="Cook D.R."/>
            <person name="May G.D."/>
            <person name="Xu X."/>
            <person name="Jackson S.A."/>
        </authorList>
    </citation>
    <scope>NUCLEOTIDE SEQUENCE [LARGE SCALE GENOMIC DNA]</scope>
</reference>
<evidence type="ECO:0000313" key="3">
    <source>
        <dbReference type="Proteomes" id="UP000075243"/>
    </source>
</evidence>
<evidence type="ECO:0000259" key="1">
    <source>
        <dbReference type="Pfam" id="PF07727"/>
    </source>
</evidence>
<organism evidence="2 3">
    <name type="scientific">Cajanus cajan</name>
    <name type="common">Pigeon pea</name>
    <name type="synonym">Cajanus indicus</name>
    <dbReference type="NCBI Taxonomy" id="3821"/>
    <lineage>
        <taxon>Eukaryota</taxon>
        <taxon>Viridiplantae</taxon>
        <taxon>Streptophyta</taxon>
        <taxon>Embryophyta</taxon>
        <taxon>Tracheophyta</taxon>
        <taxon>Spermatophyta</taxon>
        <taxon>Magnoliopsida</taxon>
        <taxon>eudicotyledons</taxon>
        <taxon>Gunneridae</taxon>
        <taxon>Pentapetalae</taxon>
        <taxon>rosids</taxon>
        <taxon>fabids</taxon>
        <taxon>Fabales</taxon>
        <taxon>Fabaceae</taxon>
        <taxon>Papilionoideae</taxon>
        <taxon>50 kb inversion clade</taxon>
        <taxon>NPAAA clade</taxon>
        <taxon>indigoferoid/millettioid clade</taxon>
        <taxon>Phaseoleae</taxon>
        <taxon>Cajanus</taxon>
    </lineage>
</organism>